<protein>
    <submittedName>
        <fullName evidence="1">Uncharacterized protein</fullName>
    </submittedName>
</protein>
<gene>
    <name evidence="1" type="ORF">P6N53_04700</name>
</gene>
<keyword evidence="2" id="KW-1185">Reference proteome</keyword>
<comment type="caution">
    <text evidence="1">The sequence shown here is derived from an EMBL/GenBank/DDBJ whole genome shotgun (WGS) entry which is preliminary data.</text>
</comment>
<dbReference type="EMBL" id="JARPTC010000005">
    <property type="protein sequence ID" value="MDO7786520.1"/>
    <property type="molecule type" value="Genomic_DNA"/>
</dbReference>
<accession>A0AAW7ZBC5</accession>
<proteinExistence type="predicted"/>
<organism evidence="1 2">
    <name type="scientific">Desulforamulus aquiferis</name>
    <dbReference type="NCBI Taxonomy" id="1397668"/>
    <lineage>
        <taxon>Bacteria</taxon>
        <taxon>Bacillati</taxon>
        <taxon>Bacillota</taxon>
        <taxon>Clostridia</taxon>
        <taxon>Eubacteriales</taxon>
        <taxon>Peptococcaceae</taxon>
        <taxon>Desulforamulus</taxon>
    </lineage>
</organism>
<evidence type="ECO:0000313" key="2">
    <source>
        <dbReference type="Proteomes" id="UP001172911"/>
    </source>
</evidence>
<dbReference type="Proteomes" id="UP001172911">
    <property type="component" value="Unassembled WGS sequence"/>
</dbReference>
<sequence>MTKNKLTEKGFAGINYRATTDKMLRNQFREVPEKNSDQNK</sequence>
<reference evidence="1" key="1">
    <citation type="journal article" date="2023" name="J. Hazard. Mater.">
        <title>Anaerobic biodegradation of pyrene and benzo[a]pyrene by a new sulfate-reducing Desulforamulus aquiferis strain DSA.</title>
        <authorList>
            <person name="Zhang Z."/>
            <person name="Sun J."/>
            <person name="Gong X."/>
            <person name="Wang C."/>
            <person name="Wang H."/>
        </authorList>
    </citation>
    <scope>NUCLEOTIDE SEQUENCE</scope>
    <source>
        <strain evidence="1">DSA</strain>
    </source>
</reference>
<evidence type="ECO:0000313" key="1">
    <source>
        <dbReference type="EMBL" id="MDO7786520.1"/>
    </source>
</evidence>
<reference evidence="1" key="2">
    <citation type="submission" date="2023-03" db="EMBL/GenBank/DDBJ databases">
        <authorList>
            <person name="Zhang Z."/>
        </authorList>
    </citation>
    <scope>NUCLEOTIDE SEQUENCE</scope>
    <source>
        <strain evidence="1">DSA</strain>
    </source>
</reference>
<dbReference type="RefSeq" id="WP_304541564.1">
    <property type="nucleotide sequence ID" value="NZ_JARPTC010000005.1"/>
</dbReference>
<dbReference type="AlphaFoldDB" id="A0AAW7ZBC5"/>
<name>A0AAW7ZBC5_9FIRM</name>